<feature type="compositionally biased region" description="Acidic residues" evidence="1">
    <location>
        <begin position="109"/>
        <end position="136"/>
    </location>
</feature>
<keyword evidence="4" id="KW-1185">Reference proteome</keyword>
<evidence type="ECO:0000313" key="4">
    <source>
        <dbReference type="Proteomes" id="UP001501495"/>
    </source>
</evidence>
<evidence type="ECO:0000313" key="3">
    <source>
        <dbReference type="EMBL" id="GAA4119108.1"/>
    </source>
</evidence>
<feature type="compositionally biased region" description="Acidic residues" evidence="1">
    <location>
        <begin position="202"/>
        <end position="213"/>
    </location>
</feature>
<comment type="caution">
    <text evidence="3">The sequence shown here is derived from an EMBL/GenBank/DDBJ whole genome shotgun (WGS) entry which is preliminary data.</text>
</comment>
<organism evidence="3 4">
    <name type="scientific">Nocardioides fonticola</name>
    <dbReference type="NCBI Taxonomy" id="450363"/>
    <lineage>
        <taxon>Bacteria</taxon>
        <taxon>Bacillati</taxon>
        <taxon>Actinomycetota</taxon>
        <taxon>Actinomycetes</taxon>
        <taxon>Propionibacteriales</taxon>
        <taxon>Nocardioidaceae</taxon>
        <taxon>Nocardioides</taxon>
    </lineage>
</organism>
<feature type="region of interest" description="Disordered" evidence="1">
    <location>
        <begin position="254"/>
        <end position="317"/>
    </location>
</feature>
<feature type="compositionally biased region" description="Basic and acidic residues" evidence="1">
    <location>
        <begin position="33"/>
        <end position="86"/>
    </location>
</feature>
<dbReference type="RefSeq" id="WP_344733348.1">
    <property type="nucleotide sequence ID" value="NZ_BAAAZH010000014.1"/>
</dbReference>
<feature type="compositionally biased region" description="Basic and acidic residues" evidence="1">
    <location>
        <begin position="139"/>
        <end position="149"/>
    </location>
</feature>
<feature type="region of interest" description="Disordered" evidence="1">
    <location>
        <begin position="28"/>
        <end position="216"/>
    </location>
</feature>
<protein>
    <submittedName>
        <fullName evidence="3">Uncharacterized protein</fullName>
    </submittedName>
</protein>
<feature type="chain" id="PRO_5045631410" evidence="2">
    <location>
        <begin position="32"/>
        <end position="347"/>
    </location>
</feature>
<gene>
    <name evidence="3" type="ORF">GCM10022215_21290</name>
</gene>
<keyword evidence="2" id="KW-0732">Signal</keyword>
<feature type="compositionally biased region" description="Polar residues" evidence="1">
    <location>
        <begin position="159"/>
        <end position="168"/>
    </location>
</feature>
<evidence type="ECO:0000256" key="2">
    <source>
        <dbReference type="SAM" id="SignalP"/>
    </source>
</evidence>
<dbReference type="EMBL" id="BAAAZH010000014">
    <property type="protein sequence ID" value="GAA4119108.1"/>
    <property type="molecule type" value="Genomic_DNA"/>
</dbReference>
<proteinExistence type="predicted"/>
<dbReference type="Proteomes" id="UP001501495">
    <property type="component" value="Unassembled WGS sequence"/>
</dbReference>
<evidence type="ECO:0000256" key="1">
    <source>
        <dbReference type="SAM" id="MobiDB-lite"/>
    </source>
</evidence>
<name>A0ABP7XIM4_9ACTN</name>
<feature type="compositionally biased region" description="Basic and acidic residues" evidence="1">
    <location>
        <begin position="278"/>
        <end position="303"/>
    </location>
</feature>
<accession>A0ABP7XIM4</accession>
<reference evidence="4" key="1">
    <citation type="journal article" date="2019" name="Int. J. Syst. Evol. Microbiol.">
        <title>The Global Catalogue of Microorganisms (GCM) 10K type strain sequencing project: providing services to taxonomists for standard genome sequencing and annotation.</title>
        <authorList>
            <consortium name="The Broad Institute Genomics Platform"/>
            <consortium name="The Broad Institute Genome Sequencing Center for Infectious Disease"/>
            <person name="Wu L."/>
            <person name="Ma J."/>
        </authorList>
    </citation>
    <scope>NUCLEOTIDE SEQUENCE [LARGE SCALE GENOMIC DNA]</scope>
    <source>
        <strain evidence="4">JCM 16703</strain>
    </source>
</reference>
<sequence>MKTTKSTMRRVAAAASTTAVLMAMGATAAHAGGADRDRDGLPDRYERSHGLNPNDPRDAAKDKDGDGLSNLREFRVGTDLRKQDTDRDGDDDGDEVKDGSASTDPTVADTDDDGILDGDEDADRDSTDNEDEDDALEPCAKDDGDRDGDHVDDEDENDLGTSASNPDTDGNGIPDGEEVEDGHHGEANEDLDDASDDRCLNDDDGDGEDDEDHGDYLGTITSFDAATGVLTITDEAGAVITVTVTDATEIGFEGADDHVRDHGDDDGDDDHGGSGGGDDDHRAARDRGGDDGGDDDHGGHHGDGDDESDGTTADLQPGVLVAELKYNRDGTLREIELYPATTTTPAA</sequence>
<feature type="signal peptide" evidence="2">
    <location>
        <begin position="1"/>
        <end position="31"/>
    </location>
</feature>